<dbReference type="PROSITE" id="PS50011">
    <property type="entry name" value="PROTEIN_KINASE_DOM"/>
    <property type="match status" value="1"/>
</dbReference>
<feature type="coiled-coil region" evidence="16">
    <location>
        <begin position="342"/>
        <end position="369"/>
    </location>
</feature>
<dbReference type="Proteomes" id="UP000054399">
    <property type="component" value="Unassembled WGS sequence"/>
</dbReference>
<evidence type="ECO:0000256" key="6">
    <source>
        <dbReference type="ARBA" id="ARBA00022527"/>
    </source>
</evidence>
<feature type="region of interest" description="Disordered" evidence="17">
    <location>
        <begin position="46"/>
        <end position="68"/>
    </location>
</feature>
<dbReference type="Gene3D" id="1.10.12.70">
    <property type="match status" value="1"/>
</dbReference>
<evidence type="ECO:0000313" key="21">
    <source>
        <dbReference type="Proteomes" id="UP000054399"/>
    </source>
</evidence>
<evidence type="ECO:0000256" key="13">
    <source>
        <dbReference type="ARBA" id="ARBA00047899"/>
    </source>
</evidence>
<dbReference type="InterPro" id="IPR017441">
    <property type="entry name" value="Protein_kinase_ATP_BS"/>
</dbReference>
<protein>
    <recommendedName>
        <fullName evidence="4">non-specific serine/threonine protein kinase</fullName>
        <ecNumber evidence="4">2.7.11.1</ecNumber>
    </recommendedName>
</protein>
<evidence type="ECO:0000259" key="18">
    <source>
        <dbReference type="PROSITE" id="PS50011"/>
    </source>
</evidence>
<feature type="domain" description="PDZ GRASP-type" evidence="19">
    <location>
        <begin position="15"/>
        <end position="138"/>
    </location>
</feature>
<comment type="catalytic activity">
    <reaction evidence="13">
        <text>L-threonyl-[protein] + ATP = O-phospho-L-threonyl-[protein] + ADP + H(+)</text>
        <dbReference type="Rhea" id="RHEA:46608"/>
        <dbReference type="Rhea" id="RHEA-COMP:11060"/>
        <dbReference type="Rhea" id="RHEA-COMP:11605"/>
        <dbReference type="ChEBI" id="CHEBI:15378"/>
        <dbReference type="ChEBI" id="CHEBI:30013"/>
        <dbReference type="ChEBI" id="CHEBI:30616"/>
        <dbReference type="ChEBI" id="CHEBI:61977"/>
        <dbReference type="ChEBI" id="CHEBI:456216"/>
        <dbReference type="EC" id="2.7.11.1"/>
    </reaction>
</comment>
<comment type="similarity">
    <text evidence="3">Belongs to the protein kinase superfamily. STE Ser/Thr protein kinase family. STE20 subfamily.</text>
</comment>
<comment type="caution">
    <text evidence="20">The sequence shown here is derived from an EMBL/GenBank/DDBJ whole genome shotgun (WGS) entry which is preliminary data.</text>
</comment>
<dbReference type="InterPro" id="IPR011009">
    <property type="entry name" value="Kinase-like_dom_sf"/>
</dbReference>
<dbReference type="PROSITE" id="PS00107">
    <property type="entry name" value="PROTEIN_KINASE_ATP"/>
    <property type="match status" value="1"/>
</dbReference>
<evidence type="ECO:0000256" key="10">
    <source>
        <dbReference type="ARBA" id="ARBA00022777"/>
    </source>
</evidence>
<dbReference type="InterPro" id="IPR048288">
    <property type="entry name" value="PDCD10_N"/>
</dbReference>
<dbReference type="Gene3D" id="3.30.200.20">
    <property type="entry name" value="Phosphorylase Kinase, domain 1"/>
    <property type="match status" value="1"/>
</dbReference>
<keyword evidence="9 15" id="KW-0547">Nucleotide-binding</keyword>
<comment type="subcellular location">
    <subcellularLocation>
        <location evidence="2">Cytoplasm</location>
    </subcellularLocation>
</comment>
<keyword evidence="16" id="KW-0175">Coiled coil</keyword>
<dbReference type="PANTHER" id="PTHR48012">
    <property type="entry name" value="STERILE20-LIKE KINASE, ISOFORM B-RELATED"/>
    <property type="match status" value="1"/>
</dbReference>
<sequence>MGQATSSLPSSLPDLALHCLRVADMSPADGLVEPYFDYLIDVQTPSINEPTGTPGASEGGRGSSSEVGEALRPDVLGRILEENEGKQIGLRVYNTKSQRIRDVYLTPSRVWSEEESKASGDPNAKPSLLGLSLRVCNPAHALESVYHVLDVLEGSPAEMAGLVPWGDYVLAWSGGPLHSENDFYNLIEAHVDKPLRLFVYNADLDNLREVVLYPTRQWGGEGLIGCGIGYGLLHRIPRPSTPPSEPANLSGADGYFGSDDVRRLSMQGSQLLYITLVQQRHNRPQTSTSTVSCINKMSTYSQNNPNNPHADPELFYVRQNRIGKGSFGEVYQGYDKRTSLPVAIKIIDLESAEDEIDDIQQEIQILSQLDSEFVTRYHGSFLKGSHLWIIMEYCSGGSCSDLMKAGVFREEYIAILARELLRGLEYLHEEGKLHRDIKAANVLLTANGEVKLADFGVSGQLTATMTKKNTFVGTPYWMSPEVIKQSGYDHKADIWSLGITCIEMAMGEPPYADLHPMKVLFLIPKNPPPQLDDRFSRPFRDFVSLCLHRDPRNRPTAKELLKHKFIKTAKKASYLTELIENYEKWKAEEGAKPADDGVSGMSQEPAYGPAVDALWDFGTVRNNLPGTVSRSTGRPLPPANGSVNGPSNSHMSIHSTAPIRTKAEEFLPPSLTGRALPTTPSCGTATSAYANFPGHSQGNLTPTGTRNDGQPMYSTVKGTVVPPPAPAPAPSQTQPPHRHHNEQLEENDDDAMLEGVIIPALSNLATRVPNDHARSTLDRLRDAFIEAERSIPGVTSEFVLEIVENVEQIEER</sequence>
<evidence type="ECO:0000256" key="5">
    <source>
        <dbReference type="ARBA" id="ARBA00022490"/>
    </source>
</evidence>
<feature type="region of interest" description="Disordered" evidence="17">
    <location>
        <begin position="720"/>
        <end position="748"/>
    </location>
</feature>
<evidence type="ECO:0000256" key="17">
    <source>
        <dbReference type="SAM" id="MobiDB-lite"/>
    </source>
</evidence>
<dbReference type="EMBL" id="ATAM02000007">
    <property type="protein sequence ID" value="KAL0247164.1"/>
    <property type="molecule type" value="Genomic_DNA"/>
</dbReference>
<evidence type="ECO:0000256" key="4">
    <source>
        <dbReference type="ARBA" id="ARBA00012513"/>
    </source>
</evidence>
<evidence type="ECO:0000256" key="9">
    <source>
        <dbReference type="ARBA" id="ARBA00022741"/>
    </source>
</evidence>
<gene>
    <name evidence="20" type="ORF">I308_104199</name>
</gene>
<dbReference type="Gene3D" id="2.30.42.10">
    <property type="match status" value="2"/>
</dbReference>
<keyword evidence="5" id="KW-0963">Cytoplasm</keyword>
<evidence type="ECO:0000313" key="20">
    <source>
        <dbReference type="EMBL" id="KAL0247164.1"/>
    </source>
</evidence>
<evidence type="ECO:0000256" key="14">
    <source>
        <dbReference type="ARBA" id="ARBA00048679"/>
    </source>
</evidence>
<evidence type="ECO:0000259" key="19">
    <source>
        <dbReference type="PROSITE" id="PS51865"/>
    </source>
</evidence>
<keyword evidence="21" id="KW-1185">Reference proteome</keyword>
<feature type="region of interest" description="Disordered" evidence="17">
    <location>
        <begin position="627"/>
        <end position="649"/>
    </location>
</feature>
<dbReference type="InterPro" id="IPR050629">
    <property type="entry name" value="STE20/SPS1-PAK"/>
</dbReference>
<evidence type="ECO:0000256" key="11">
    <source>
        <dbReference type="ARBA" id="ARBA00022840"/>
    </source>
</evidence>
<evidence type="ECO:0000256" key="16">
    <source>
        <dbReference type="SAM" id="Coils"/>
    </source>
</evidence>
<dbReference type="Pfam" id="PF04495">
    <property type="entry name" value="GRASP55_65"/>
    <property type="match status" value="1"/>
</dbReference>
<comment type="cofactor">
    <cofactor evidence="1">
        <name>Mg(2+)</name>
        <dbReference type="ChEBI" id="CHEBI:18420"/>
    </cofactor>
</comment>
<evidence type="ECO:0000256" key="8">
    <source>
        <dbReference type="ARBA" id="ARBA00022723"/>
    </source>
</evidence>
<dbReference type="Gene3D" id="1.10.510.10">
    <property type="entry name" value="Transferase(Phosphotransferase) domain 1"/>
    <property type="match status" value="1"/>
</dbReference>
<dbReference type="RefSeq" id="XP_066613125.1">
    <property type="nucleotide sequence ID" value="XM_066758677.1"/>
</dbReference>
<keyword evidence="6" id="KW-0723">Serine/threonine-protein kinase</keyword>
<keyword evidence="8" id="KW-0479">Metal-binding</keyword>
<feature type="domain" description="PDZ GRASP-type" evidence="19">
    <location>
        <begin position="144"/>
        <end position="233"/>
    </location>
</feature>
<evidence type="ECO:0000256" key="15">
    <source>
        <dbReference type="PROSITE-ProRule" id="PRU10141"/>
    </source>
</evidence>
<dbReference type="EC" id="2.7.11.1" evidence="4"/>
<evidence type="ECO:0000256" key="12">
    <source>
        <dbReference type="ARBA" id="ARBA00022842"/>
    </source>
</evidence>
<dbReference type="Pfam" id="PF20929">
    <property type="entry name" value="PDCD10_N"/>
    <property type="match status" value="1"/>
</dbReference>
<feature type="binding site" evidence="15">
    <location>
        <position position="345"/>
    </location>
    <ligand>
        <name>ATP</name>
        <dbReference type="ChEBI" id="CHEBI:30616"/>
    </ligand>
</feature>
<organism evidence="20 21">
    <name type="scientific">Cryptococcus tetragattii IND107</name>
    <dbReference type="NCBI Taxonomy" id="1296105"/>
    <lineage>
        <taxon>Eukaryota</taxon>
        <taxon>Fungi</taxon>
        <taxon>Dikarya</taxon>
        <taxon>Basidiomycota</taxon>
        <taxon>Agaricomycotina</taxon>
        <taxon>Tremellomycetes</taxon>
        <taxon>Tremellales</taxon>
        <taxon>Cryptococcaceae</taxon>
        <taxon>Cryptococcus</taxon>
        <taxon>Cryptococcus gattii species complex</taxon>
    </lineage>
</organism>
<reference evidence="20 21" key="2">
    <citation type="submission" date="2024-01" db="EMBL/GenBank/DDBJ databases">
        <title>Comparative genomics of Cryptococcus and Kwoniella reveals pathogenesis evolution and contrasting modes of karyotype evolution via chromosome fusion or intercentromeric recombination.</title>
        <authorList>
            <person name="Coelho M.A."/>
            <person name="David-Palma M."/>
            <person name="Shea T."/>
            <person name="Bowers K."/>
            <person name="Mcginley-Smith S."/>
            <person name="Mohammad A.W."/>
            <person name="Gnirke A."/>
            <person name="Yurkov A.M."/>
            <person name="Nowrousian M."/>
            <person name="Sun S."/>
            <person name="Cuomo C.A."/>
            <person name="Heitman J."/>
        </authorList>
    </citation>
    <scope>NUCLEOTIDE SEQUENCE [LARGE SCALE GENOMIC DNA]</scope>
    <source>
        <strain evidence="20 21">IND107</strain>
    </source>
</reference>
<proteinExistence type="inferred from homology"/>
<keyword evidence="7" id="KW-0808">Transferase</keyword>
<evidence type="ECO:0000256" key="7">
    <source>
        <dbReference type="ARBA" id="ARBA00022679"/>
    </source>
</evidence>
<dbReference type="Pfam" id="PF00069">
    <property type="entry name" value="Pkinase"/>
    <property type="match status" value="1"/>
</dbReference>
<dbReference type="CDD" id="cd06609">
    <property type="entry name" value="STKc_MST3_like"/>
    <property type="match status" value="1"/>
</dbReference>
<dbReference type="InterPro" id="IPR024958">
    <property type="entry name" value="GRASP_PDZ"/>
</dbReference>
<feature type="domain" description="Protein kinase" evidence="18">
    <location>
        <begin position="316"/>
        <end position="566"/>
    </location>
</feature>
<comment type="catalytic activity">
    <reaction evidence="14">
        <text>L-seryl-[protein] + ATP = O-phospho-L-seryl-[protein] + ADP + H(+)</text>
        <dbReference type="Rhea" id="RHEA:17989"/>
        <dbReference type="Rhea" id="RHEA-COMP:9863"/>
        <dbReference type="Rhea" id="RHEA-COMP:11604"/>
        <dbReference type="ChEBI" id="CHEBI:15378"/>
        <dbReference type="ChEBI" id="CHEBI:29999"/>
        <dbReference type="ChEBI" id="CHEBI:30616"/>
        <dbReference type="ChEBI" id="CHEBI:83421"/>
        <dbReference type="ChEBI" id="CHEBI:456216"/>
        <dbReference type="EC" id="2.7.11.1"/>
    </reaction>
</comment>
<dbReference type="PANTHER" id="PTHR48012:SF10">
    <property type="entry name" value="FI20177P1"/>
    <property type="match status" value="1"/>
</dbReference>
<evidence type="ECO:0000256" key="1">
    <source>
        <dbReference type="ARBA" id="ARBA00001946"/>
    </source>
</evidence>
<dbReference type="GeneID" id="91991055"/>
<evidence type="ECO:0000256" key="2">
    <source>
        <dbReference type="ARBA" id="ARBA00004496"/>
    </source>
</evidence>
<evidence type="ECO:0000256" key="3">
    <source>
        <dbReference type="ARBA" id="ARBA00008874"/>
    </source>
</evidence>
<dbReference type="InterPro" id="IPR036034">
    <property type="entry name" value="PDZ_sf"/>
</dbReference>
<dbReference type="SUPFAM" id="SSF50156">
    <property type="entry name" value="PDZ domain-like"/>
    <property type="match status" value="1"/>
</dbReference>
<dbReference type="SUPFAM" id="SSF56112">
    <property type="entry name" value="Protein kinase-like (PK-like)"/>
    <property type="match status" value="1"/>
</dbReference>
<dbReference type="SMART" id="SM00220">
    <property type="entry name" value="S_TKc"/>
    <property type="match status" value="1"/>
</dbReference>
<name>A0ABR3BS56_9TREE</name>
<keyword evidence="12" id="KW-0460">Magnesium</keyword>
<accession>A0ABR3BS56</accession>
<dbReference type="InterPro" id="IPR046409">
    <property type="entry name" value="PDC10_dimerisation_sf"/>
</dbReference>
<dbReference type="InterPro" id="IPR000719">
    <property type="entry name" value="Prot_kinase_dom"/>
</dbReference>
<dbReference type="PROSITE" id="PS51865">
    <property type="entry name" value="PDZ_GRASP"/>
    <property type="match status" value="2"/>
</dbReference>
<keyword evidence="11 15" id="KW-0067">ATP-binding</keyword>
<reference evidence="21" key="1">
    <citation type="submission" date="2015-01" db="EMBL/GenBank/DDBJ databases">
        <title>The Genome Sequence of Cryptococcus gattii MMRL2647.</title>
        <authorList>
            <consortium name="The Broad Institute Genomics Platform"/>
            <person name="Cuomo C."/>
            <person name="Litvintseva A."/>
            <person name="Chen Y."/>
            <person name="Heitman J."/>
            <person name="Sun S."/>
            <person name="Springer D."/>
            <person name="Dromer F."/>
            <person name="Young S."/>
            <person name="Zeng Q."/>
            <person name="Gargeya S."/>
            <person name="Abouelleil A."/>
            <person name="Alvarado L."/>
            <person name="Chapman S.B."/>
            <person name="Gainer-Dewar J."/>
            <person name="Goldberg J."/>
            <person name="Griggs A."/>
            <person name="Gujja S."/>
            <person name="Hansen M."/>
            <person name="Howarth C."/>
            <person name="Imamovic A."/>
            <person name="Larimer J."/>
            <person name="Murphy C."/>
            <person name="Naylor J."/>
            <person name="Pearson M."/>
            <person name="Priest M."/>
            <person name="Roberts A."/>
            <person name="Saif S."/>
            <person name="Shea T."/>
            <person name="Sykes S."/>
            <person name="Wortman J."/>
            <person name="Nusbaum C."/>
            <person name="Birren B."/>
        </authorList>
    </citation>
    <scope>NUCLEOTIDE SEQUENCE [LARGE SCALE GENOMIC DNA]</scope>
    <source>
        <strain evidence="21">IND107</strain>
    </source>
</reference>
<keyword evidence="10" id="KW-0418">Kinase</keyword>